<reference evidence="2" key="2">
    <citation type="submission" date="2020-06" db="EMBL/GenBank/DDBJ databases">
        <authorList>
            <person name="Sheffer M."/>
        </authorList>
    </citation>
    <scope>NUCLEOTIDE SEQUENCE</scope>
</reference>
<keyword evidence="3" id="KW-1185">Reference proteome</keyword>
<proteinExistence type="predicted"/>
<evidence type="ECO:0000313" key="2">
    <source>
        <dbReference type="EMBL" id="KAF8787769.1"/>
    </source>
</evidence>
<reference evidence="2" key="1">
    <citation type="journal article" date="2020" name="bioRxiv">
        <title>Chromosome-level reference genome of the European wasp spider Argiope bruennichi: a resource for studies on range expansion and evolutionary adaptation.</title>
        <authorList>
            <person name="Sheffer M.M."/>
            <person name="Hoppe A."/>
            <person name="Krehenwinkel H."/>
            <person name="Uhl G."/>
            <person name="Kuss A.W."/>
            <person name="Jensen L."/>
            <person name="Jensen C."/>
            <person name="Gillespie R.G."/>
            <person name="Hoff K.J."/>
            <person name="Prost S."/>
        </authorList>
    </citation>
    <scope>NUCLEOTIDE SEQUENCE</scope>
</reference>
<accession>A0A8T0FED7</accession>
<protein>
    <submittedName>
        <fullName evidence="2">Uncharacterized protein</fullName>
    </submittedName>
</protein>
<dbReference type="EMBL" id="JABXBU010000015">
    <property type="protein sequence ID" value="KAF8787769.1"/>
    <property type="molecule type" value="Genomic_DNA"/>
</dbReference>
<name>A0A8T0FED7_ARGBR</name>
<dbReference type="Proteomes" id="UP000807504">
    <property type="component" value="Unassembled WGS sequence"/>
</dbReference>
<dbReference type="AlphaFoldDB" id="A0A8T0FED7"/>
<comment type="caution">
    <text evidence="2">The sequence shown here is derived from an EMBL/GenBank/DDBJ whole genome shotgun (WGS) entry which is preliminary data.</text>
</comment>
<sequence length="83" mass="9853">MKLRRLLQRRENEASQVTSEKRMKLRRLLQRRGMKLRRLFPSAFEAVADDKAVWHRGSHSCGCIMLFSSDSTMMDSRLHLHPR</sequence>
<evidence type="ECO:0000313" key="3">
    <source>
        <dbReference type="Proteomes" id="UP000807504"/>
    </source>
</evidence>
<organism evidence="2 3">
    <name type="scientific">Argiope bruennichi</name>
    <name type="common">Wasp spider</name>
    <name type="synonym">Aranea bruennichi</name>
    <dbReference type="NCBI Taxonomy" id="94029"/>
    <lineage>
        <taxon>Eukaryota</taxon>
        <taxon>Metazoa</taxon>
        <taxon>Ecdysozoa</taxon>
        <taxon>Arthropoda</taxon>
        <taxon>Chelicerata</taxon>
        <taxon>Arachnida</taxon>
        <taxon>Araneae</taxon>
        <taxon>Araneomorphae</taxon>
        <taxon>Entelegynae</taxon>
        <taxon>Araneoidea</taxon>
        <taxon>Araneidae</taxon>
        <taxon>Argiope</taxon>
    </lineage>
</organism>
<evidence type="ECO:0000256" key="1">
    <source>
        <dbReference type="SAM" id="MobiDB-lite"/>
    </source>
</evidence>
<gene>
    <name evidence="2" type="ORF">HNY73_009333</name>
</gene>
<feature type="region of interest" description="Disordered" evidence="1">
    <location>
        <begin position="1"/>
        <end position="20"/>
    </location>
</feature>